<dbReference type="InterPro" id="IPR029052">
    <property type="entry name" value="Metallo-depent_PP-like"/>
</dbReference>
<gene>
    <name evidence="2" type="primary">pdeM</name>
    <name evidence="2" type="ORF">AB0T83_00405</name>
</gene>
<dbReference type="SUPFAM" id="SSF56300">
    <property type="entry name" value="Metallo-dependent phosphatases"/>
    <property type="match status" value="1"/>
</dbReference>
<dbReference type="RefSeq" id="WP_366190600.1">
    <property type="nucleotide sequence ID" value="NZ_JBFBVU010000001.1"/>
</dbReference>
<organism evidence="2 3">
    <name type="scientific">Meridianimarinicoccus marinus</name>
    <dbReference type="NCBI Taxonomy" id="3231483"/>
    <lineage>
        <taxon>Bacteria</taxon>
        <taxon>Pseudomonadati</taxon>
        <taxon>Pseudomonadota</taxon>
        <taxon>Alphaproteobacteria</taxon>
        <taxon>Rhodobacterales</taxon>
        <taxon>Paracoccaceae</taxon>
        <taxon>Meridianimarinicoccus</taxon>
    </lineage>
</organism>
<evidence type="ECO:0000313" key="3">
    <source>
        <dbReference type="Proteomes" id="UP001553161"/>
    </source>
</evidence>
<dbReference type="InterPro" id="IPR026336">
    <property type="entry name" value="PdeM-like"/>
</dbReference>
<feature type="domain" description="Calcineurin-like phosphoesterase" evidence="1">
    <location>
        <begin position="28"/>
        <end position="122"/>
    </location>
</feature>
<dbReference type="GO" id="GO:0016874">
    <property type="term" value="F:ligase activity"/>
    <property type="evidence" value="ECO:0007669"/>
    <property type="project" value="UniProtKB-KW"/>
</dbReference>
<dbReference type="GO" id="GO:0016787">
    <property type="term" value="F:hydrolase activity"/>
    <property type="evidence" value="ECO:0007669"/>
    <property type="project" value="UniProtKB-KW"/>
</dbReference>
<keyword evidence="2" id="KW-0540">Nuclease</keyword>
<name>A0ABV3L111_9RHOB</name>
<dbReference type="InterPro" id="IPR004843">
    <property type="entry name" value="Calcineurin-like_PHP"/>
</dbReference>
<dbReference type="Pfam" id="PF00149">
    <property type="entry name" value="Metallophos"/>
    <property type="match status" value="1"/>
</dbReference>
<reference evidence="2 3" key="1">
    <citation type="submission" date="2024-07" db="EMBL/GenBank/DDBJ databases">
        <authorList>
            <person name="Kang M."/>
        </authorList>
    </citation>
    <scope>NUCLEOTIDE SEQUENCE [LARGE SCALE GENOMIC DNA]</scope>
    <source>
        <strain evidence="2 3">DFM31</strain>
    </source>
</reference>
<dbReference type="PANTHER" id="PTHR39323">
    <property type="entry name" value="BLR1149 PROTEIN"/>
    <property type="match status" value="1"/>
</dbReference>
<dbReference type="PIRSF" id="PIRSF000887">
    <property type="entry name" value="Pesterase_MJ0037"/>
    <property type="match status" value="1"/>
</dbReference>
<dbReference type="EC" id="3.1.-.-" evidence="2"/>
<protein>
    <submittedName>
        <fullName evidence="2">Ligase-associated DNA damage response endonuclease PdeM</fullName>
        <ecNumber evidence="2">3.1.-.-</ecNumber>
    </submittedName>
</protein>
<accession>A0ABV3L111</accession>
<sequence length="227" mass="24883">MNDHHFSFHGAALRARPSGALWWPAEHLLVVSDLHLGKSDRIARRGGSMLPPYESHDTLARLETELDRTGARRVICLGDSFDDRTAARDLEEDLTLWLTRLIAGRDWTWVEGNHDPGPLELPGTHRAETSLGPLSFRHIATPASGEVSGHYHPKARLGLRGTSVSRPCFLVDSARIILPAFGTYTGGLPSTAPELDRLMGPEARAILTGKSAHAVPMPRRKQKSCPA</sequence>
<keyword evidence="2" id="KW-0255">Endonuclease</keyword>
<proteinExistence type="predicted"/>
<dbReference type="Proteomes" id="UP001553161">
    <property type="component" value="Unassembled WGS sequence"/>
</dbReference>
<dbReference type="GO" id="GO:0004519">
    <property type="term" value="F:endonuclease activity"/>
    <property type="evidence" value="ECO:0007669"/>
    <property type="project" value="UniProtKB-KW"/>
</dbReference>
<keyword evidence="2" id="KW-0436">Ligase</keyword>
<evidence type="ECO:0000259" key="1">
    <source>
        <dbReference type="Pfam" id="PF00149"/>
    </source>
</evidence>
<dbReference type="Gene3D" id="3.60.21.10">
    <property type="match status" value="1"/>
</dbReference>
<keyword evidence="2" id="KW-0378">Hydrolase</keyword>
<dbReference type="InterPro" id="IPR024173">
    <property type="entry name" value="Pesterase_MJ0037-like"/>
</dbReference>
<evidence type="ECO:0000313" key="2">
    <source>
        <dbReference type="EMBL" id="MEV8465239.1"/>
    </source>
</evidence>
<comment type="caution">
    <text evidence="2">The sequence shown here is derived from an EMBL/GenBank/DDBJ whole genome shotgun (WGS) entry which is preliminary data.</text>
</comment>
<dbReference type="EMBL" id="JBFBVU010000001">
    <property type="protein sequence ID" value="MEV8465239.1"/>
    <property type="molecule type" value="Genomic_DNA"/>
</dbReference>
<dbReference type="PANTHER" id="PTHR39323:SF1">
    <property type="entry name" value="BLR1149 PROTEIN"/>
    <property type="match status" value="1"/>
</dbReference>
<keyword evidence="3" id="KW-1185">Reference proteome</keyword>
<dbReference type="NCBIfam" id="TIGR04123">
    <property type="entry name" value="P_estr_lig_assc"/>
    <property type="match status" value="1"/>
</dbReference>